<feature type="transmembrane region" description="Helical" evidence="2">
    <location>
        <begin position="97"/>
        <end position="120"/>
    </location>
</feature>
<keyword evidence="2" id="KW-0812">Transmembrane</keyword>
<feature type="transmembrane region" description="Helical" evidence="2">
    <location>
        <begin position="58"/>
        <end position="85"/>
    </location>
</feature>
<accession>A0A2R8BKS7</accession>
<keyword evidence="2" id="KW-1133">Transmembrane helix</keyword>
<evidence type="ECO:0000256" key="2">
    <source>
        <dbReference type="SAM" id="Phobius"/>
    </source>
</evidence>
<evidence type="ECO:0000256" key="1">
    <source>
        <dbReference type="SAM" id="MobiDB-lite"/>
    </source>
</evidence>
<sequence>MPTSNSFSPTTTIARSAIDTLILLGAAASAALLLYLSYRFEAMAYAQILGTLGARPLFAGSGVTVAEGLAAGLNAAKVALIYVAAQHLVRRRGWRTLLPRAVHAFLITVSLVMTLLVIGGQTISPNAERRLASLLEGTETRFSSETARLEAAAARQREVIRQSYEAERTQLSAAHLSRMAELQEGLDAERDNVINGEFYGPRYQDFERNIELERATFASRTDELRTREEAAMAALAETLATDLAAVQEARDTALSGISLGSVFDVEEAQNPYLLRFLEIARYMAPDGVEIEIVVLTVFVAVMISLGVEISPLVVLGYVFRSLCRQEETAAEVRAVEPQPVHGDPANDNNPQSEAEVRANRAG</sequence>
<proteinExistence type="predicted"/>
<feature type="transmembrane region" description="Helical" evidence="2">
    <location>
        <begin position="21"/>
        <end position="38"/>
    </location>
</feature>
<evidence type="ECO:0008006" key="5">
    <source>
        <dbReference type="Google" id="ProtNLM"/>
    </source>
</evidence>
<dbReference type="Proteomes" id="UP000244924">
    <property type="component" value="Unassembled WGS sequence"/>
</dbReference>
<protein>
    <recommendedName>
        <fullName evidence="5">DUF4407 domain-containing protein</fullName>
    </recommendedName>
</protein>
<name>A0A2R8BKS7_9RHOB</name>
<gene>
    <name evidence="3" type="ORF">DEA8626_03001</name>
</gene>
<evidence type="ECO:0000313" key="3">
    <source>
        <dbReference type="EMBL" id="SPH23924.1"/>
    </source>
</evidence>
<organism evidence="3 4">
    <name type="scientific">Albidovulum aquaemixtae</name>
    <dbReference type="NCBI Taxonomy" id="1542388"/>
    <lineage>
        <taxon>Bacteria</taxon>
        <taxon>Pseudomonadati</taxon>
        <taxon>Pseudomonadota</taxon>
        <taxon>Alphaproteobacteria</taxon>
        <taxon>Rhodobacterales</taxon>
        <taxon>Paracoccaceae</taxon>
        <taxon>Albidovulum</taxon>
    </lineage>
</organism>
<reference evidence="3 4" key="1">
    <citation type="submission" date="2018-03" db="EMBL/GenBank/DDBJ databases">
        <authorList>
            <person name="Keele B.F."/>
        </authorList>
    </citation>
    <scope>NUCLEOTIDE SEQUENCE [LARGE SCALE GENOMIC DNA]</scope>
    <source>
        <strain evidence="3 4">CECT 8626</strain>
    </source>
</reference>
<feature type="transmembrane region" description="Helical" evidence="2">
    <location>
        <begin position="292"/>
        <end position="319"/>
    </location>
</feature>
<keyword evidence="2" id="KW-0472">Membrane</keyword>
<feature type="region of interest" description="Disordered" evidence="1">
    <location>
        <begin position="333"/>
        <end position="362"/>
    </location>
</feature>
<keyword evidence="4" id="KW-1185">Reference proteome</keyword>
<dbReference type="EMBL" id="OMOQ01000002">
    <property type="protein sequence ID" value="SPH23924.1"/>
    <property type="molecule type" value="Genomic_DNA"/>
</dbReference>
<evidence type="ECO:0000313" key="4">
    <source>
        <dbReference type="Proteomes" id="UP000244924"/>
    </source>
</evidence>
<dbReference type="AlphaFoldDB" id="A0A2R8BKS7"/>
<dbReference type="RefSeq" id="WP_108853989.1">
    <property type="nucleotide sequence ID" value="NZ_OMOQ01000002.1"/>
</dbReference>